<dbReference type="InterPro" id="IPR044855">
    <property type="entry name" value="CoA-Trfase_III_dom3_sf"/>
</dbReference>
<dbReference type="PROSITE" id="PS51257">
    <property type="entry name" value="PROKAR_LIPOPROTEIN"/>
    <property type="match status" value="1"/>
</dbReference>
<dbReference type="RefSeq" id="WP_337695188.1">
    <property type="nucleotide sequence ID" value="NZ_JBBEGN010000005.1"/>
</dbReference>
<dbReference type="Gene3D" id="3.40.50.10540">
    <property type="entry name" value="Crotonobetainyl-coa:carnitine coa-transferase, domain 1"/>
    <property type="match status" value="1"/>
</dbReference>
<dbReference type="Gene3D" id="3.30.1540.10">
    <property type="entry name" value="formyl-coa transferase, domain 3"/>
    <property type="match status" value="1"/>
</dbReference>
<sequence>MVETRALPLAGILVVSCEQAVAAPLATRHLADLGARVVKVERPGRGDFARDYDTTVNGLSSHFVWLNRSKESVTADLKDDGQLTRVRELIASADVFVQNFAPGAAERLGLGAADLRRDHPELIHCSISGYGSTGPYRDAKAYDALIQAETGLVSVTGTEEQPAKAGIPAADIGAGMYAFSGILAALYDRERTGEGTTFEVSLFDALSEWMGFPLHYAAGSGKAPVRAGTSHAAIAPYGAFATGDGQEVVLSIQNDREWRRFCEVVLGDAAIADDPRFVTNSDRIEHRPDLHAVIDGVLRDLTGDGFVERLEQAGIANARRRTLDEVLRHPQHEERGRFVEVGTPNGPVRTLLPPITYLDGRTPRMDPVPDVGPQV</sequence>
<dbReference type="InterPro" id="IPR050483">
    <property type="entry name" value="CoA-transferase_III_domain"/>
</dbReference>
<gene>
    <name evidence="2" type="ORF">WCD74_12630</name>
</gene>
<protein>
    <submittedName>
        <fullName evidence="2">CaiB/BaiF CoA-transferase family protein</fullName>
    </submittedName>
</protein>
<proteinExistence type="predicted"/>
<dbReference type="EMBL" id="JBBEGN010000005">
    <property type="protein sequence ID" value="MEJ2868610.1"/>
    <property type="molecule type" value="Genomic_DNA"/>
</dbReference>
<evidence type="ECO:0000256" key="1">
    <source>
        <dbReference type="ARBA" id="ARBA00022679"/>
    </source>
</evidence>
<dbReference type="PANTHER" id="PTHR48207">
    <property type="entry name" value="SUCCINATE--HYDROXYMETHYLGLUTARATE COA-TRANSFERASE"/>
    <property type="match status" value="1"/>
</dbReference>
<dbReference type="Proteomes" id="UP001385809">
    <property type="component" value="Unassembled WGS sequence"/>
</dbReference>
<name>A0ABU8MMT2_9PSEU</name>
<dbReference type="PANTHER" id="PTHR48207:SF3">
    <property type="entry name" value="SUCCINATE--HYDROXYMETHYLGLUTARATE COA-TRANSFERASE"/>
    <property type="match status" value="1"/>
</dbReference>
<evidence type="ECO:0000313" key="3">
    <source>
        <dbReference type="Proteomes" id="UP001385809"/>
    </source>
</evidence>
<dbReference type="Pfam" id="PF02515">
    <property type="entry name" value="CoA_transf_3"/>
    <property type="match status" value="1"/>
</dbReference>
<dbReference type="InterPro" id="IPR023606">
    <property type="entry name" value="CoA-Trfase_III_dom_1_sf"/>
</dbReference>
<accession>A0ABU8MMT2</accession>
<reference evidence="2 3" key="1">
    <citation type="submission" date="2024-03" db="EMBL/GenBank/DDBJ databases">
        <title>Actinomycetospora sp. OC33-EN08, a novel actinomycete isolated from wild orchid (Aerides multiflora).</title>
        <authorList>
            <person name="Suriyachadkun C."/>
        </authorList>
    </citation>
    <scope>NUCLEOTIDE SEQUENCE [LARGE SCALE GENOMIC DNA]</scope>
    <source>
        <strain evidence="2 3">OC33-EN08</strain>
    </source>
</reference>
<evidence type="ECO:0000313" key="2">
    <source>
        <dbReference type="EMBL" id="MEJ2868610.1"/>
    </source>
</evidence>
<keyword evidence="1" id="KW-0808">Transferase</keyword>
<keyword evidence="3" id="KW-1185">Reference proteome</keyword>
<dbReference type="InterPro" id="IPR003673">
    <property type="entry name" value="CoA-Trfase_fam_III"/>
</dbReference>
<comment type="caution">
    <text evidence="2">The sequence shown here is derived from an EMBL/GenBank/DDBJ whole genome shotgun (WGS) entry which is preliminary data.</text>
</comment>
<dbReference type="SUPFAM" id="SSF89796">
    <property type="entry name" value="CoA-transferase family III (CaiB/BaiF)"/>
    <property type="match status" value="1"/>
</dbReference>
<organism evidence="2 3">
    <name type="scientific">Actinomycetospora aurantiaca</name>
    <dbReference type="NCBI Taxonomy" id="3129233"/>
    <lineage>
        <taxon>Bacteria</taxon>
        <taxon>Bacillati</taxon>
        <taxon>Actinomycetota</taxon>
        <taxon>Actinomycetes</taxon>
        <taxon>Pseudonocardiales</taxon>
        <taxon>Pseudonocardiaceae</taxon>
        <taxon>Actinomycetospora</taxon>
    </lineage>
</organism>